<comment type="pathway">
    <text evidence="1 13">Carbohydrate degradation; glycolysis; pyruvate from D-glyceraldehyde 3-phosphate: step 5/5.</text>
</comment>
<dbReference type="EMBL" id="AOGK01000019">
    <property type="protein sequence ID" value="MDG5977365.1"/>
    <property type="molecule type" value="Genomic_DNA"/>
</dbReference>
<dbReference type="SUPFAM" id="SSF52935">
    <property type="entry name" value="PK C-terminal domain-like"/>
    <property type="match status" value="1"/>
</dbReference>
<evidence type="ECO:0000256" key="5">
    <source>
        <dbReference type="ARBA" id="ARBA00022723"/>
    </source>
</evidence>
<comment type="similarity">
    <text evidence="2 13">Belongs to the pyruvate kinase family.</text>
</comment>
<keyword evidence="8" id="KW-0067">ATP-binding</keyword>
<dbReference type="GO" id="GO:0016301">
    <property type="term" value="F:kinase activity"/>
    <property type="evidence" value="ECO:0007669"/>
    <property type="project" value="UniProtKB-KW"/>
</dbReference>
<dbReference type="NCBIfam" id="TIGR01064">
    <property type="entry name" value="pyruv_kin"/>
    <property type="match status" value="1"/>
</dbReference>
<evidence type="ECO:0000256" key="3">
    <source>
        <dbReference type="ARBA" id="ARBA00012142"/>
    </source>
</evidence>
<dbReference type="GO" id="GO:0000287">
    <property type="term" value="F:magnesium ion binding"/>
    <property type="evidence" value="ECO:0007669"/>
    <property type="project" value="UniProtKB-UniRule"/>
</dbReference>
<evidence type="ECO:0000256" key="9">
    <source>
        <dbReference type="ARBA" id="ARBA00022842"/>
    </source>
</evidence>
<comment type="catalytic activity">
    <reaction evidence="13">
        <text>pyruvate + ATP = phosphoenolpyruvate + ADP + H(+)</text>
        <dbReference type="Rhea" id="RHEA:18157"/>
        <dbReference type="ChEBI" id="CHEBI:15361"/>
        <dbReference type="ChEBI" id="CHEBI:15378"/>
        <dbReference type="ChEBI" id="CHEBI:30616"/>
        <dbReference type="ChEBI" id="CHEBI:58702"/>
        <dbReference type="ChEBI" id="CHEBI:456216"/>
        <dbReference type="EC" id="2.7.1.40"/>
    </reaction>
</comment>
<dbReference type="InterPro" id="IPR011037">
    <property type="entry name" value="Pyrv_Knase-like_insert_dom_sf"/>
</dbReference>
<dbReference type="Gene3D" id="3.40.1380.20">
    <property type="entry name" value="Pyruvate kinase, C-terminal domain"/>
    <property type="match status" value="1"/>
</dbReference>
<dbReference type="InterPro" id="IPR015793">
    <property type="entry name" value="Pyrv_Knase_brl"/>
</dbReference>
<keyword evidence="11 16" id="KW-0670">Pyruvate</keyword>
<proteinExistence type="inferred from homology"/>
<dbReference type="EC" id="2.7.1.40" evidence="3 12"/>
<dbReference type="Gene3D" id="2.40.33.10">
    <property type="entry name" value="PK beta-barrel domain-like"/>
    <property type="match status" value="1"/>
</dbReference>
<dbReference type="Pfam" id="PF00224">
    <property type="entry name" value="PK"/>
    <property type="match status" value="1"/>
</dbReference>
<dbReference type="Pfam" id="PF02887">
    <property type="entry name" value="PK_C"/>
    <property type="match status" value="1"/>
</dbReference>
<accession>A0A9X4NSY6</accession>
<dbReference type="GO" id="GO:0030955">
    <property type="term" value="F:potassium ion binding"/>
    <property type="evidence" value="ECO:0007669"/>
    <property type="project" value="UniProtKB-UniRule"/>
</dbReference>
<evidence type="ECO:0000256" key="4">
    <source>
        <dbReference type="ARBA" id="ARBA00022679"/>
    </source>
</evidence>
<evidence type="ECO:0000256" key="12">
    <source>
        <dbReference type="NCBIfam" id="TIGR01064"/>
    </source>
</evidence>
<dbReference type="FunFam" id="2.40.33.10:FF:000001">
    <property type="entry name" value="Pyruvate kinase"/>
    <property type="match status" value="1"/>
</dbReference>
<name>A0A9X4NSY6_9BURK</name>
<sequence length="477" mass="50691">MPQRATKIVATLGPASSDPALLEAMIRAGVNVVRLNFSHGTAQDHIDRATLVREAAQRAGREVGIMADLQGPKIRVGKFAAGKVMLEPGQPFVLDASRTEPGDIDGVGLDYKELPRDVRAGDTLLLNDGLIVMTVNKVVGPAVHTTVKLGGELSNNKGINKQGGGLTAPALTAKDMEDIKTAMGLKADYVAVSFPKNATDMELARQLCNVAGEAVGHKPALIAKIERAEAIPELANILRVSDGIMVARGDLAVEVGNASVPGLQKHMIKMAREMDKVVITATQMMESMIVNPVPTRAEVSDVANAVLDGTDAVMLSAETAAGKYPLETVREMANICQEAEKAEYAELSADFKGKTFKRIDQSIAMGALFTAHHLGAKAIVALTESGSTALWMSRHNVRMPIYAVTSSLTAQRKMTLYRNVRPLLMDTSADRDTALADAEAYLKNKGIVQSGDVYAITVGEPMGQPGGTNTLKICRAA</sequence>
<keyword evidence="7 13" id="KW-0418">Kinase</keyword>
<dbReference type="SUPFAM" id="SSF51621">
    <property type="entry name" value="Phosphoenolpyruvate/pyruvate domain"/>
    <property type="match status" value="1"/>
</dbReference>
<protein>
    <recommendedName>
        <fullName evidence="3 12">Pyruvate kinase</fullName>
        <ecNumber evidence="3 12">2.7.1.40</ecNumber>
    </recommendedName>
</protein>
<comment type="caution">
    <text evidence="16">The sequence shown here is derived from an EMBL/GenBank/DDBJ whole genome shotgun (WGS) entry which is preliminary data.</text>
</comment>
<dbReference type="PRINTS" id="PR01050">
    <property type="entry name" value="PYRUVTKNASE"/>
</dbReference>
<evidence type="ECO:0000256" key="7">
    <source>
        <dbReference type="ARBA" id="ARBA00022777"/>
    </source>
</evidence>
<dbReference type="InterPro" id="IPR015813">
    <property type="entry name" value="Pyrv/PenolPyrv_kinase-like_dom"/>
</dbReference>
<gene>
    <name evidence="16" type="ORF">H010_19052</name>
</gene>
<dbReference type="RefSeq" id="WP_068167912.1">
    <property type="nucleotide sequence ID" value="NZ_AOGK01000019.1"/>
</dbReference>
<evidence type="ECO:0000256" key="1">
    <source>
        <dbReference type="ARBA" id="ARBA00004997"/>
    </source>
</evidence>
<reference evidence="16" key="1">
    <citation type="submission" date="2013-01" db="EMBL/GenBank/DDBJ databases">
        <title>Genome draft of Hydrogenophaga taeniospiralis 2K1.</title>
        <authorList>
            <person name="Gomila M."/>
            <person name="Lalucat J."/>
        </authorList>
    </citation>
    <scope>NUCLEOTIDE SEQUENCE</scope>
    <source>
        <strain evidence="16">CCUG 15921</strain>
    </source>
</reference>
<dbReference type="NCBIfam" id="NF004978">
    <property type="entry name" value="PRK06354.1"/>
    <property type="match status" value="1"/>
</dbReference>
<dbReference type="InterPro" id="IPR036918">
    <property type="entry name" value="Pyrv_Knase_C_sf"/>
</dbReference>
<dbReference type="InterPro" id="IPR001697">
    <property type="entry name" value="Pyr_Knase"/>
</dbReference>
<dbReference type="Proteomes" id="UP001152876">
    <property type="component" value="Unassembled WGS sequence"/>
</dbReference>
<evidence type="ECO:0000256" key="10">
    <source>
        <dbReference type="ARBA" id="ARBA00023152"/>
    </source>
</evidence>
<keyword evidence="10 13" id="KW-0324">Glycolysis</keyword>
<evidence type="ECO:0000259" key="15">
    <source>
        <dbReference type="Pfam" id="PF02887"/>
    </source>
</evidence>
<dbReference type="PANTHER" id="PTHR11817">
    <property type="entry name" value="PYRUVATE KINASE"/>
    <property type="match status" value="1"/>
</dbReference>
<evidence type="ECO:0000256" key="2">
    <source>
        <dbReference type="ARBA" id="ARBA00008663"/>
    </source>
</evidence>
<organism evidence="16 17">
    <name type="scientific">Hydrogenophaga taeniospiralis CCUG 15921</name>
    <dbReference type="NCBI Taxonomy" id="1281780"/>
    <lineage>
        <taxon>Bacteria</taxon>
        <taxon>Pseudomonadati</taxon>
        <taxon>Pseudomonadota</taxon>
        <taxon>Betaproteobacteria</taxon>
        <taxon>Burkholderiales</taxon>
        <taxon>Comamonadaceae</taxon>
        <taxon>Hydrogenophaga</taxon>
    </lineage>
</organism>
<evidence type="ECO:0000313" key="16">
    <source>
        <dbReference type="EMBL" id="MDG5977365.1"/>
    </source>
</evidence>
<dbReference type="SUPFAM" id="SSF50800">
    <property type="entry name" value="PK beta-barrel domain-like"/>
    <property type="match status" value="1"/>
</dbReference>
<dbReference type="OrthoDB" id="9812123at2"/>
<dbReference type="InterPro" id="IPR040442">
    <property type="entry name" value="Pyrv_kinase-like_dom_sf"/>
</dbReference>
<evidence type="ECO:0000313" key="17">
    <source>
        <dbReference type="Proteomes" id="UP001152876"/>
    </source>
</evidence>
<dbReference type="Gene3D" id="3.20.20.60">
    <property type="entry name" value="Phosphoenolpyruvate-binding domains"/>
    <property type="match status" value="1"/>
</dbReference>
<feature type="domain" description="Pyruvate kinase C-terminal" evidence="15">
    <location>
        <begin position="362"/>
        <end position="474"/>
    </location>
</feature>
<keyword evidence="4 13" id="KW-0808">Transferase</keyword>
<dbReference type="GO" id="GO:0004743">
    <property type="term" value="F:pyruvate kinase activity"/>
    <property type="evidence" value="ECO:0007669"/>
    <property type="project" value="UniProtKB-UniRule"/>
</dbReference>
<dbReference type="AlphaFoldDB" id="A0A9X4NSY6"/>
<dbReference type="InterPro" id="IPR015806">
    <property type="entry name" value="Pyrv_Knase_insert_dom_sf"/>
</dbReference>
<keyword evidence="9 13" id="KW-0460">Magnesium</keyword>
<evidence type="ECO:0000256" key="13">
    <source>
        <dbReference type="RuleBase" id="RU000504"/>
    </source>
</evidence>
<keyword evidence="5" id="KW-0479">Metal-binding</keyword>
<dbReference type="NCBIfam" id="NF004491">
    <property type="entry name" value="PRK05826.1"/>
    <property type="match status" value="1"/>
</dbReference>
<evidence type="ECO:0000256" key="6">
    <source>
        <dbReference type="ARBA" id="ARBA00022741"/>
    </source>
</evidence>
<dbReference type="InterPro" id="IPR015795">
    <property type="entry name" value="Pyrv_Knase_C"/>
</dbReference>
<evidence type="ECO:0000256" key="11">
    <source>
        <dbReference type="ARBA" id="ARBA00023317"/>
    </source>
</evidence>
<evidence type="ECO:0000256" key="8">
    <source>
        <dbReference type="ARBA" id="ARBA00022840"/>
    </source>
</evidence>
<evidence type="ECO:0000259" key="14">
    <source>
        <dbReference type="Pfam" id="PF00224"/>
    </source>
</evidence>
<dbReference type="GO" id="GO:0005524">
    <property type="term" value="F:ATP binding"/>
    <property type="evidence" value="ECO:0007669"/>
    <property type="project" value="UniProtKB-KW"/>
</dbReference>
<feature type="domain" description="Pyruvate kinase barrel" evidence="14">
    <location>
        <begin position="4"/>
        <end position="329"/>
    </location>
</feature>
<keyword evidence="17" id="KW-1185">Reference proteome</keyword>
<keyword evidence="6" id="KW-0547">Nucleotide-binding</keyword>